<reference evidence="1 2" key="1">
    <citation type="submission" date="2011-04" db="EMBL/GenBank/DDBJ databases">
        <authorList>
            <person name="Muzny D."/>
            <person name="Qin X."/>
            <person name="Deng J."/>
            <person name="Jiang H."/>
            <person name="Liu Y."/>
            <person name="Qu J."/>
            <person name="Song X.-Z."/>
            <person name="Zhang L."/>
            <person name="Thornton R."/>
            <person name="Coyle M."/>
            <person name="Francisco L."/>
            <person name="Jackson L."/>
            <person name="Javaid M."/>
            <person name="Korchina V."/>
            <person name="Kovar C."/>
            <person name="Mata R."/>
            <person name="Mathew T."/>
            <person name="Ngo R."/>
            <person name="Nguyen L."/>
            <person name="Nguyen N."/>
            <person name="Okwuonu G."/>
            <person name="Ongeri F."/>
            <person name="Pham C."/>
            <person name="Simmons D."/>
            <person name="Wilczek-Boney K."/>
            <person name="Hale W."/>
            <person name="Jakkamsetti A."/>
            <person name="Pham P."/>
            <person name="Ruth R."/>
            <person name="San Lucas F."/>
            <person name="Warren J."/>
            <person name="Zhang J."/>
            <person name="Zhao Z."/>
            <person name="Zhou C."/>
            <person name="Zhu D."/>
            <person name="Lee S."/>
            <person name="Bess C."/>
            <person name="Blankenburg K."/>
            <person name="Forbes L."/>
            <person name="Fu Q."/>
            <person name="Gubbala S."/>
            <person name="Hirani K."/>
            <person name="Jayaseelan J.C."/>
            <person name="Lara F."/>
            <person name="Munidasa M."/>
            <person name="Palculict T."/>
            <person name="Patil S."/>
            <person name="Pu L.-L."/>
            <person name="Saada N."/>
            <person name="Tang L."/>
            <person name="Weissenberger G."/>
            <person name="Zhu Y."/>
            <person name="Hemphill L."/>
            <person name="Shang Y."/>
            <person name="Youmans B."/>
            <person name="Ayvaz T."/>
            <person name="Ross M."/>
            <person name="Santibanez J."/>
            <person name="Aqrawi P."/>
            <person name="Gross S."/>
            <person name="Joshi V."/>
            <person name="Fowler G."/>
            <person name="Nazareth L."/>
            <person name="Reid J."/>
            <person name="Worley K."/>
            <person name="Petrosino J."/>
            <person name="Highlander S."/>
            <person name="Gibbs R."/>
        </authorList>
    </citation>
    <scope>NUCLEOTIDE SEQUENCE [LARGE SCALE GENOMIC DNA]</scope>
    <source>
        <strain evidence="1 2">DSM 3688</strain>
    </source>
</reference>
<dbReference type="EMBL" id="AFPW01000013">
    <property type="protein sequence ID" value="EGQ15663.1"/>
    <property type="molecule type" value="Genomic_DNA"/>
</dbReference>
<dbReference type="Proteomes" id="UP000007820">
    <property type="component" value="Unassembled WGS sequence"/>
</dbReference>
<organism evidence="1 2">
    <name type="scientific">Prevotella dentalis (strain ATCC 49559 / DSM 3688 / JCM 13448 / NCTC 12043 / ES 2772)</name>
    <name type="common">Mitsuokella dentalis</name>
    <dbReference type="NCBI Taxonomy" id="908937"/>
    <lineage>
        <taxon>Bacteria</taxon>
        <taxon>Pseudomonadati</taxon>
        <taxon>Bacteroidota</taxon>
        <taxon>Bacteroidia</taxon>
        <taxon>Bacteroidales</taxon>
        <taxon>Prevotellaceae</taxon>
        <taxon>Prevotella</taxon>
    </lineage>
</organism>
<sequence>MVVGARCRHGMPTVCGHFVLHVTFVPNVRAGTEAGPYANTLDRFRPIRLPQIQI</sequence>
<name>F9D2K0_PREDD</name>
<accession>F9D2K0</accession>
<evidence type="ECO:0000313" key="1">
    <source>
        <dbReference type="EMBL" id="EGQ15663.1"/>
    </source>
</evidence>
<proteinExistence type="predicted"/>
<gene>
    <name evidence="1" type="ORF">HMPREF9136_1028</name>
</gene>
<dbReference type="AlphaFoldDB" id="F9D2K0"/>
<evidence type="ECO:0000313" key="2">
    <source>
        <dbReference type="Proteomes" id="UP000007820"/>
    </source>
</evidence>
<protein>
    <submittedName>
        <fullName evidence="1">Uncharacterized protein</fullName>
    </submittedName>
</protein>
<comment type="caution">
    <text evidence="1">The sequence shown here is derived from an EMBL/GenBank/DDBJ whole genome shotgun (WGS) entry which is preliminary data.</text>
</comment>